<keyword evidence="1" id="KW-1133">Transmembrane helix</keyword>
<dbReference type="InterPro" id="IPR007060">
    <property type="entry name" value="FtsL/DivIC"/>
</dbReference>
<keyword evidence="3" id="KW-1185">Reference proteome</keyword>
<name>A0A5S5C0M2_9FLAO</name>
<dbReference type="RefSeq" id="WP_394348849.1">
    <property type="nucleotide sequence ID" value="NZ_VNHU01000006.1"/>
</dbReference>
<comment type="caution">
    <text evidence="2">The sequence shown here is derived from an EMBL/GenBank/DDBJ whole genome shotgun (WGS) entry which is preliminary data.</text>
</comment>
<evidence type="ECO:0000313" key="3">
    <source>
        <dbReference type="Proteomes" id="UP000324376"/>
    </source>
</evidence>
<evidence type="ECO:0000256" key="1">
    <source>
        <dbReference type="SAM" id="Phobius"/>
    </source>
</evidence>
<gene>
    <name evidence="2" type="ORF">BD809_10687</name>
</gene>
<protein>
    <submittedName>
        <fullName evidence="2">Septum formation initiator</fullName>
    </submittedName>
</protein>
<organism evidence="2 3">
    <name type="scientific">Aquimarina intermedia</name>
    <dbReference type="NCBI Taxonomy" id="350814"/>
    <lineage>
        <taxon>Bacteria</taxon>
        <taxon>Pseudomonadati</taxon>
        <taxon>Bacteroidota</taxon>
        <taxon>Flavobacteriia</taxon>
        <taxon>Flavobacteriales</taxon>
        <taxon>Flavobacteriaceae</taxon>
        <taxon>Aquimarina</taxon>
    </lineage>
</organism>
<keyword evidence="1" id="KW-0472">Membrane</keyword>
<keyword evidence="1" id="KW-0812">Transmembrane</keyword>
<reference evidence="2 3" key="1">
    <citation type="submission" date="2019-07" db="EMBL/GenBank/DDBJ databases">
        <title>Genomic Encyclopedia of Archaeal and Bacterial Type Strains, Phase II (KMG-II): from individual species to whole genera.</title>
        <authorList>
            <person name="Goeker M."/>
        </authorList>
    </citation>
    <scope>NUCLEOTIDE SEQUENCE [LARGE SCALE GENOMIC DNA]</scope>
    <source>
        <strain evidence="2 3">DSM 17527</strain>
    </source>
</reference>
<proteinExistence type="predicted"/>
<dbReference type="AlphaFoldDB" id="A0A5S5C0M2"/>
<evidence type="ECO:0000313" key="2">
    <source>
        <dbReference type="EMBL" id="TYP72837.1"/>
    </source>
</evidence>
<dbReference type="EMBL" id="VNHU01000006">
    <property type="protein sequence ID" value="TYP72837.1"/>
    <property type="molecule type" value="Genomic_DNA"/>
</dbReference>
<feature type="transmembrane region" description="Helical" evidence="1">
    <location>
        <begin position="15"/>
        <end position="40"/>
    </location>
</feature>
<dbReference type="Pfam" id="PF04977">
    <property type="entry name" value="DivIC"/>
    <property type="match status" value="1"/>
</dbReference>
<sequence>MKFKKFLNDLKSKPALIPVFAILFNKYVLIILVFVIWMLFLDTNSWLIHRELDGEIQELKNNKEYYIKEIIKDQKDIKVLKDSSELEKFARETYFMKRDDEEIYIIEYQDSILNFKDND</sequence>
<accession>A0A5S5C0M2</accession>
<dbReference type="Proteomes" id="UP000324376">
    <property type="component" value="Unassembled WGS sequence"/>
</dbReference>